<evidence type="ECO:0000256" key="11">
    <source>
        <dbReference type="RuleBase" id="RU003355"/>
    </source>
</evidence>
<reference evidence="15 16" key="1">
    <citation type="submission" date="2015-05" db="EMBL/GenBank/DDBJ databases">
        <title>Complete genome sequence of Corynebacterium epidermidicanis DSM 45586, isolated from the skin of a dog suffering from pruritus.</title>
        <authorList>
            <person name="Ruckert C."/>
            <person name="Albersmeier A."/>
            <person name="Winkler A."/>
            <person name="Tauch A."/>
        </authorList>
    </citation>
    <scope>NUCLEOTIDE SEQUENCE [LARGE SCALE GENOMIC DNA]</scope>
    <source>
        <strain evidence="15 16">DSM 45586</strain>
    </source>
</reference>
<evidence type="ECO:0000256" key="4">
    <source>
        <dbReference type="ARBA" id="ARBA00022670"/>
    </source>
</evidence>
<dbReference type="InterPro" id="IPR022398">
    <property type="entry name" value="Peptidase_S8_His-AS"/>
</dbReference>
<dbReference type="InterPro" id="IPR000209">
    <property type="entry name" value="Peptidase_S8/S53_dom"/>
</dbReference>
<evidence type="ECO:0000313" key="15">
    <source>
        <dbReference type="EMBL" id="AKK02321.1"/>
    </source>
</evidence>
<protein>
    <submittedName>
        <fullName evidence="15">Type VII secretion-associated serine protease mycosin</fullName>
        <ecNumber evidence="15">3.4.21.-</ecNumber>
    </submittedName>
</protein>
<dbReference type="InterPro" id="IPR050131">
    <property type="entry name" value="Peptidase_S8_subtilisin-like"/>
</dbReference>
<dbReference type="EMBL" id="CP011541">
    <property type="protein sequence ID" value="AKK02321.1"/>
    <property type="molecule type" value="Genomic_DNA"/>
</dbReference>
<dbReference type="Proteomes" id="UP000035368">
    <property type="component" value="Chromosome"/>
</dbReference>
<dbReference type="Pfam" id="PF00082">
    <property type="entry name" value="Peptidase_S8"/>
    <property type="match status" value="1"/>
</dbReference>
<comment type="subcellular location">
    <subcellularLocation>
        <location evidence="1">Cell membrane</location>
        <topology evidence="1">Single-pass membrane protein</topology>
    </subcellularLocation>
</comment>
<dbReference type="STRING" id="1050174.CEPID_02200"/>
<evidence type="ECO:0000256" key="2">
    <source>
        <dbReference type="ARBA" id="ARBA00011073"/>
    </source>
</evidence>
<dbReference type="PROSITE" id="PS00138">
    <property type="entry name" value="SUBTILASE_SER"/>
    <property type="match status" value="1"/>
</dbReference>
<feature type="chain" id="PRO_5002554535" evidence="13">
    <location>
        <begin position="25"/>
        <end position="383"/>
    </location>
</feature>
<keyword evidence="5 12" id="KW-0812">Transmembrane</keyword>
<dbReference type="InterPro" id="IPR023828">
    <property type="entry name" value="Peptidase_S8_Ser-AS"/>
</dbReference>
<dbReference type="PROSITE" id="PS51892">
    <property type="entry name" value="SUBTILASE"/>
    <property type="match status" value="1"/>
</dbReference>
<evidence type="ECO:0000256" key="12">
    <source>
        <dbReference type="SAM" id="Phobius"/>
    </source>
</evidence>
<dbReference type="SUPFAM" id="SSF52743">
    <property type="entry name" value="Subtilisin-like"/>
    <property type="match status" value="1"/>
</dbReference>
<evidence type="ECO:0000259" key="14">
    <source>
        <dbReference type="Pfam" id="PF00082"/>
    </source>
</evidence>
<gene>
    <name evidence="15" type="ORF">CEPID_02200</name>
</gene>
<dbReference type="PANTHER" id="PTHR43806:SF11">
    <property type="entry name" value="CEREVISIN-RELATED"/>
    <property type="match status" value="1"/>
</dbReference>
<keyword evidence="9 12" id="KW-0472">Membrane</keyword>
<dbReference type="NCBIfam" id="TIGR03921">
    <property type="entry name" value="T7SS_mycosin"/>
    <property type="match status" value="1"/>
</dbReference>
<comment type="similarity">
    <text evidence="2 10 11">Belongs to the peptidase S8 family.</text>
</comment>
<evidence type="ECO:0000256" key="7">
    <source>
        <dbReference type="ARBA" id="ARBA00022825"/>
    </source>
</evidence>
<keyword evidence="16" id="KW-1185">Reference proteome</keyword>
<dbReference type="InterPro" id="IPR036852">
    <property type="entry name" value="Peptidase_S8/S53_dom_sf"/>
</dbReference>
<feature type="signal peptide" evidence="13">
    <location>
        <begin position="1"/>
        <end position="24"/>
    </location>
</feature>
<dbReference type="PATRIC" id="fig|1050174.4.peg.445"/>
<feature type="active site" description="Charge relay system" evidence="10">
    <location>
        <position position="282"/>
    </location>
</feature>
<evidence type="ECO:0000256" key="3">
    <source>
        <dbReference type="ARBA" id="ARBA00022475"/>
    </source>
</evidence>
<dbReference type="OrthoDB" id="9798386at2"/>
<evidence type="ECO:0000256" key="13">
    <source>
        <dbReference type="SAM" id="SignalP"/>
    </source>
</evidence>
<keyword evidence="6 10" id="KW-0378">Hydrolase</keyword>
<dbReference type="AlphaFoldDB" id="A0A0G3GM61"/>
<keyword evidence="3" id="KW-1003">Cell membrane</keyword>
<keyword evidence="7 10" id="KW-0720">Serine protease</keyword>
<sequence>MRGRLGSIAWIGLLIGLSPTAAPAQEVADNCPSVVPASEQPVPHLDQPQQLEAVHQFATGAGIRVAVIDTGVSNHPRLGGVEDGGDFVDKASAHRDCDAHGTIVAGVIAARPGPDTVVGVAPDAQVVSIRQTSALSRRNDRDANSLATLVAAINRAVELRADVINISVVSCVPRQAAGSLNTSSLAAALARAEDAGAVVVAAAGNTGNSCDADSIVFPAHSPTVLAVSASKSTHELAEYSVAPPSAPISAPGTVDLALDPRSTGLATGVSGSQGPTSFTGTSFAAPFVAGVAALIKQRYPDESPAQVRERIRAAASPGTGAVDPLWAVAYLPADSARNHPVALKVPGPSSRLSEHRAQVVLATLLAGGVLGSVLLSVARTLRR</sequence>
<dbReference type="PROSITE" id="PS00136">
    <property type="entry name" value="SUBTILASE_ASP"/>
    <property type="match status" value="1"/>
</dbReference>
<dbReference type="Gene3D" id="3.40.50.200">
    <property type="entry name" value="Peptidase S8/S53 domain"/>
    <property type="match status" value="1"/>
</dbReference>
<dbReference type="InterPro" id="IPR023834">
    <property type="entry name" value="T7SS_pept_S8A_mycosin"/>
</dbReference>
<keyword evidence="8 12" id="KW-1133">Transmembrane helix</keyword>
<dbReference type="GO" id="GO:0004252">
    <property type="term" value="F:serine-type endopeptidase activity"/>
    <property type="evidence" value="ECO:0007669"/>
    <property type="project" value="UniProtKB-UniRule"/>
</dbReference>
<feature type="domain" description="Peptidase S8/S53" evidence="14">
    <location>
        <begin position="60"/>
        <end position="315"/>
    </location>
</feature>
<organism evidence="15 16">
    <name type="scientific">Corynebacterium epidermidicanis</name>
    <dbReference type="NCBI Taxonomy" id="1050174"/>
    <lineage>
        <taxon>Bacteria</taxon>
        <taxon>Bacillati</taxon>
        <taxon>Actinomycetota</taxon>
        <taxon>Actinomycetes</taxon>
        <taxon>Mycobacteriales</taxon>
        <taxon>Corynebacteriaceae</taxon>
        <taxon>Corynebacterium</taxon>
    </lineage>
</organism>
<evidence type="ECO:0000256" key="10">
    <source>
        <dbReference type="PROSITE-ProRule" id="PRU01240"/>
    </source>
</evidence>
<dbReference type="GO" id="GO:0006508">
    <property type="term" value="P:proteolysis"/>
    <property type="evidence" value="ECO:0007669"/>
    <property type="project" value="UniProtKB-KW"/>
</dbReference>
<name>A0A0G3GM61_9CORY</name>
<dbReference type="PROSITE" id="PS00137">
    <property type="entry name" value="SUBTILASE_HIS"/>
    <property type="match status" value="1"/>
</dbReference>
<dbReference type="KEGG" id="cei:CEPID_02200"/>
<keyword evidence="13" id="KW-0732">Signal</keyword>
<dbReference type="RefSeq" id="WP_047239562.1">
    <property type="nucleotide sequence ID" value="NZ_CP011541.1"/>
</dbReference>
<evidence type="ECO:0000256" key="9">
    <source>
        <dbReference type="ARBA" id="ARBA00023136"/>
    </source>
</evidence>
<feature type="active site" description="Charge relay system" evidence="10">
    <location>
        <position position="69"/>
    </location>
</feature>
<dbReference type="PRINTS" id="PR00723">
    <property type="entry name" value="SUBTILISIN"/>
</dbReference>
<dbReference type="EC" id="3.4.21.-" evidence="15"/>
<dbReference type="InterPro" id="IPR015500">
    <property type="entry name" value="Peptidase_S8_subtilisin-rel"/>
</dbReference>
<evidence type="ECO:0000256" key="8">
    <source>
        <dbReference type="ARBA" id="ARBA00022989"/>
    </source>
</evidence>
<evidence type="ECO:0000256" key="6">
    <source>
        <dbReference type="ARBA" id="ARBA00022801"/>
    </source>
</evidence>
<proteinExistence type="inferred from homology"/>
<dbReference type="GO" id="GO:0005886">
    <property type="term" value="C:plasma membrane"/>
    <property type="evidence" value="ECO:0007669"/>
    <property type="project" value="UniProtKB-SubCell"/>
</dbReference>
<keyword evidence="4 10" id="KW-0645">Protease</keyword>
<dbReference type="PANTHER" id="PTHR43806">
    <property type="entry name" value="PEPTIDASE S8"/>
    <property type="match status" value="1"/>
</dbReference>
<feature type="transmembrane region" description="Helical" evidence="12">
    <location>
        <begin position="359"/>
        <end position="378"/>
    </location>
</feature>
<dbReference type="InterPro" id="IPR023827">
    <property type="entry name" value="Peptidase_S8_Asp-AS"/>
</dbReference>
<evidence type="ECO:0000313" key="16">
    <source>
        <dbReference type="Proteomes" id="UP000035368"/>
    </source>
</evidence>
<evidence type="ECO:0000256" key="1">
    <source>
        <dbReference type="ARBA" id="ARBA00004162"/>
    </source>
</evidence>
<feature type="active site" description="Charge relay system" evidence="10">
    <location>
        <position position="100"/>
    </location>
</feature>
<accession>A0A0G3GM61</accession>
<evidence type="ECO:0000256" key="5">
    <source>
        <dbReference type="ARBA" id="ARBA00022692"/>
    </source>
</evidence>